<feature type="region of interest" description="Disordered" evidence="7">
    <location>
        <begin position="877"/>
        <end position="899"/>
    </location>
</feature>
<feature type="compositionally biased region" description="Low complexity" evidence="7">
    <location>
        <begin position="198"/>
        <end position="218"/>
    </location>
</feature>
<dbReference type="GO" id="GO:0005737">
    <property type="term" value="C:cytoplasm"/>
    <property type="evidence" value="ECO:0007669"/>
    <property type="project" value="TreeGrafter"/>
</dbReference>
<dbReference type="Gene3D" id="3.30.200.20">
    <property type="entry name" value="Phosphorylase Kinase, domain 1"/>
    <property type="match status" value="1"/>
</dbReference>
<keyword evidence="1" id="KW-0808">Transferase</keyword>
<feature type="compositionally biased region" description="Low complexity" evidence="7">
    <location>
        <begin position="614"/>
        <end position="628"/>
    </location>
</feature>
<evidence type="ECO:0000313" key="10">
    <source>
        <dbReference type="Proteomes" id="UP000419144"/>
    </source>
</evidence>
<sequence length="1662" mass="179605">MANTEAALDGACLLLVTDVTGTIHCYRYTTETVSDDNADNDDERFALLTHLWSHTIDTGDVPSEFVATTDGGMPSLTSLTAASEKAEKHVPTGFKCTLSNRLRLLERTSTRPALWAAAEDPRALRGRRDVSSASHKSPFTGRYNSINGMDTDETRYTPPQSPQEGKSNDILPVAAARPLPQPVIGVLCPFCKRASSPSSAPAPSSVPSTPALATTPLLCGKADSQTSIERRRSQGREDVDGDRGGSDLSGENLFRSCDFMARIPEAGYTVFNAGAPAWPAAAAGLTTSVDLAAPTMASACSQAAEVVWYWRCPRCAVDARATPGGGGSGAKRSTPRDFAKANGADPRSRDGTAKKECDLAESTTAEHLWIPLPEAVRFWNAVCCHRHRLLLLRRVEETYTELDLLTGVSLDSVHLKAGMPATASAEMFNSTLYTDSSACSIHSSVSDNSGTDSSSDSCAGISVASSDEVPRAVLSLTTQRYEAVIVQATVTRSSAKIPKVRKTRHAATTTSTQKAAHKCLANLTAPVVQLGLTWYAPRHRVRKDQSFSDADDEAAMERQEGEELPVASKSLSAQSFSSTNSEITSQHNSTSASDIDMDVMTGRKQLPPKYDILRAISSPPSSSATSLTSKKDAQNEPAKLPREKTGTQKQGDTDSSVESSEGHEAALHEIPVRCGPGGCVYGAVTATFDSFTSAGNSEAAPPQFLLLLQLPLPIVDAFWVKLPSSSASGCSRNGRAAADLCGTGEQSAPVVELRRVPWLARDACSVSVADLAFYVPSSGVDVPTVRETLHGFILEPSEGLSAWSSVSTEFPRVFRALSAYDVLSATSTAACGVWRTRDTQANYGTCSAASNAGEPPQASETTASWVHRRATRSVHTKGVSTPFPCENTTRSNVTHTITPPPRHYIPESSFFDENFEPLMLLGRGVGGAVLLTQHRVTGVFYAIKVLVARDYESERDILQEVRIHAMLDHKYLVRYHTCWSEVISATRAQQLAFIGVCHPHEVNLGRRKQLDSASSSSRATARLHACESSAQSPTNSDRGVLKRSKFRRAPGGWHRLIFPSPSSMMLVGSNSTSRTVTPVKMSIQPRRRLRGKGPGRLIVDEFAADVTDDEGDTMRVGQEGTRQGLTGDYLMCSSAGIPSPTKIASQRSRPPLTLSPSSPCARGTRASLTSHRLRRQLPNTVALSSGPSSAASDGVSRTTIQDVGDNEGKDFESIWDDAQVCDSRYSESSCDGYGSGPRPEENTIIGKRVVFLQMELCQGTLAHYLTSRASIHRVENLIIVLQVVAGLQYLHHRGLLHRDVKPTNIFMNYRCQYDKEVQQTNSSSTSGSDDGSEGGDSMGSFWGIPGRAVSQCGTSAAWNGNDDNEACLPFTSSALALCERHPSSYPRAIPSSGCDPQVSCASQRSSIRPPGMRNLFGAASSLTPGREAGTTTTSLDNLPSWDAERAALDFVMHPHHRMAAEMLQERLLRRPPPPAVRQCTSSKGGAMERTAPLNTAMPLVQCDGAQHFLHRLASWLLHRFVHVQLGDLGLAKFFYQQKLCVDGFISRNEINTVGVGSPLYASPEQLNGSRCTPASDAFSVGVVLAEMYLQPKTIAERLTVLREVREGVYRDTALLAQFPELKLVRHLTETRPERRMTLAAAHKALRFFLEQALQDEVHRLYA</sequence>
<feature type="region of interest" description="Disordered" evidence="7">
    <location>
        <begin position="543"/>
        <end position="598"/>
    </location>
</feature>
<evidence type="ECO:0000256" key="3">
    <source>
        <dbReference type="ARBA" id="ARBA00022777"/>
    </source>
</evidence>
<feature type="compositionally biased region" description="Polar residues" evidence="7">
    <location>
        <begin position="647"/>
        <end position="659"/>
    </location>
</feature>
<accession>A0A640KNX1</accession>
<dbReference type="EMBL" id="BLBS01000043">
    <property type="protein sequence ID" value="GET90755.1"/>
    <property type="molecule type" value="Genomic_DNA"/>
</dbReference>
<feature type="compositionally biased region" description="Polar residues" evidence="7">
    <location>
        <begin position="131"/>
        <end position="148"/>
    </location>
</feature>
<dbReference type="GO" id="GO:0005634">
    <property type="term" value="C:nucleus"/>
    <property type="evidence" value="ECO:0007669"/>
    <property type="project" value="TreeGrafter"/>
</dbReference>
<feature type="binding site" evidence="6">
    <location>
        <position position="944"/>
    </location>
    <ligand>
        <name>ATP</name>
        <dbReference type="ChEBI" id="CHEBI:30616"/>
    </ligand>
</feature>
<protein>
    <submittedName>
        <fullName evidence="9">Protein kinase, putative</fullName>
    </submittedName>
</protein>
<keyword evidence="3 9" id="KW-0418">Kinase</keyword>
<gene>
    <name evidence="9" type="ORF">LtaPh_3016000</name>
</gene>
<feature type="region of interest" description="Disordered" evidence="7">
    <location>
        <begin position="122"/>
        <end position="168"/>
    </location>
</feature>
<dbReference type="FunFam" id="1.10.510.10:FF:001372">
    <property type="entry name" value="eIF-2 alpha kinase"/>
    <property type="match status" value="1"/>
</dbReference>
<feature type="domain" description="Protein kinase" evidence="8">
    <location>
        <begin position="915"/>
        <end position="1648"/>
    </location>
</feature>
<keyword evidence="2 6" id="KW-0547">Nucleotide-binding</keyword>
<dbReference type="Gene3D" id="1.10.510.10">
    <property type="entry name" value="Transferase(Phosphotransferase) domain 1"/>
    <property type="match status" value="2"/>
</dbReference>
<feature type="region of interest" description="Disordered" evidence="7">
    <location>
        <begin position="614"/>
        <end position="664"/>
    </location>
</feature>
<dbReference type="VEuPathDB" id="TriTrypDB:LtaPh_3016000"/>
<feature type="compositionally biased region" description="Polar residues" evidence="7">
    <location>
        <begin position="579"/>
        <end position="593"/>
    </location>
</feature>
<evidence type="ECO:0000256" key="6">
    <source>
        <dbReference type="PROSITE-ProRule" id="PRU10141"/>
    </source>
</evidence>
<evidence type="ECO:0000256" key="1">
    <source>
        <dbReference type="ARBA" id="ARBA00022679"/>
    </source>
</evidence>
<dbReference type="GO" id="GO:0004672">
    <property type="term" value="F:protein kinase activity"/>
    <property type="evidence" value="ECO:0007669"/>
    <property type="project" value="InterPro"/>
</dbReference>
<feature type="compositionally biased region" description="Polar residues" evidence="7">
    <location>
        <begin position="1177"/>
        <end position="1201"/>
    </location>
</feature>
<keyword evidence="10" id="KW-1185">Reference proteome</keyword>
<feature type="compositionally biased region" description="Basic and acidic residues" evidence="7">
    <location>
        <begin position="629"/>
        <end position="646"/>
    </location>
</feature>
<feature type="compositionally biased region" description="Polar residues" evidence="7">
    <location>
        <begin position="886"/>
        <end position="897"/>
    </location>
</feature>
<feature type="region of interest" description="Disordered" evidence="7">
    <location>
        <begin position="322"/>
        <end position="354"/>
    </location>
</feature>
<evidence type="ECO:0000256" key="4">
    <source>
        <dbReference type="ARBA" id="ARBA00022840"/>
    </source>
</evidence>
<evidence type="ECO:0000256" key="7">
    <source>
        <dbReference type="SAM" id="MobiDB-lite"/>
    </source>
</evidence>
<comment type="caution">
    <text evidence="9">The sequence shown here is derived from an EMBL/GenBank/DDBJ whole genome shotgun (WGS) entry which is preliminary data.</text>
</comment>
<reference evidence="9" key="1">
    <citation type="submission" date="2019-11" db="EMBL/GenBank/DDBJ databases">
        <title>Leishmania tarentolae CDS.</title>
        <authorList>
            <person name="Goto Y."/>
            <person name="Yamagishi J."/>
        </authorList>
    </citation>
    <scope>NUCLEOTIDE SEQUENCE [LARGE SCALE GENOMIC DNA]</scope>
    <source>
        <strain evidence="9">Parrot Tar II</strain>
    </source>
</reference>
<name>A0A640KNX1_LEITA</name>
<dbReference type="PANTHER" id="PTHR11042:SF189">
    <property type="entry name" value="PROTEIN KINASE DOMAIN-CONTAINING PROTEIN"/>
    <property type="match status" value="1"/>
</dbReference>
<dbReference type="PANTHER" id="PTHR11042">
    <property type="entry name" value="EUKARYOTIC TRANSLATION INITIATION FACTOR 2-ALPHA KINASE EIF2-ALPHA KINASE -RELATED"/>
    <property type="match status" value="1"/>
</dbReference>
<dbReference type="Pfam" id="PF00069">
    <property type="entry name" value="Pkinase"/>
    <property type="match status" value="2"/>
</dbReference>
<keyword evidence="4 6" id="KW-0067">ATP-binding</keyword>
<feature type="region of interest" description="Disordered" evidence="7">
    <location>
        <begin position="1318"/>
        <end position="1338"/>
    </location>
</feature>
<dbReference type="InterPro" id="IPR050339">
    <property type="entry name" value="CC_SR_Kinase"/>
</dbReference>
<dbReference type="InterPro" id="IPR008271">
    <property type="entry name" value="Ser/Thr_kinase_AS"/>
</dbReference>
<evidence type="ECO:0000313" key="9">
    <source>
        <dbReference type="EMBL" id="GET90755.1"/>
    </source>
</evidence>
<dbReference type="OrthoDB" id="1405469at2759"/>
<proteinExistence type="inferred from homology"/>
<organism evidence="9 10">
    <name type="scientific">Leishmania tarentolae</name>
    <name type="common">Sauroleishmania tarentolae</name>
    <dbReference type="NCBI Taxonomy" id="5689"/>
    <lineage>
        <taxon>Eukaryota</taxon>
        <taxon>Discoba</taxon>
        <taxon>Euglenozoa</taxon>
        <taxon>Kinetoplastea</taxon>
        <taxon>Metakinetoplastina</taxon>
        <taxon>Trypanosomatida</taxon>
        <taxon>Trypanosomatidae</taxon>
        <taxon>Leishmaniinae</taxon>
        <taxon>Leishmania</taxon>
        <taxon>lizard Leishmania</taxon>
    </lineage>
</organism>
<feature type="region of interest" description="Disordered" evidence="7">
    <location>
        <begin position="198"/>
        <end position="247"/>
    </location>
</feature>
<dbReference type="GO" id="GO:0005524">
    <property type="term" value="F:ATP binding"/>
    <property type="evidence" value="ECO:0007669"/>
    <property type="project" value="UniProtKB-UniRule"/>
</dbReference>
<evidence type="ECO:0000256" key="5">
    <source>
        <dbReference type="ARBA" id="ARBA00037982"/>
    </source>
</evidence>
<dbReference type="InterPro" id="IPR000719">
    <property type="entry name" value="Prot_kinase_dom"/>
</dbReference>
<feature type="compositionally biased region" description="Basic and acidic residues" evidence="7">
    <location>
        <begin position="228"/>
        <end position="245"/>
    </location>
</feature>
<dbReference type="PROSITE" id="PS00108">
    <property type="entry name" value="PROTEIN_KINASE_ST"/>
    <property type="match status" value="1"/>
</dbReference>
<dbReference type="InterPro" id="IPR011009">
    <property type="entry name" value="Kinase-like_dom_sf"/>
</dbReference>
<dbReference type="SMART" id="SM00220">
    <property type="entry name" value="S_TKc"/>
    <property type="match status" value="1"/>
</dbReference>
<feature type="region of interest" description="Disordered" evidence="7">
    <location>
        <begin position="1137"/>
        <end position="1203"/>
    </location>
</feature>
<comment type="similarity">
    <text evidence="5">Belongs to the protein kinase superfamily. Ser/Thr protein kinase family. GCN2 subfamily.</text>
</comment>
<dbReference type="PROSITE" id="PS50011">
    <property type="entry name" value="PROTEIN_KINASE_DOM"/>
    <property type="match status" value="1"/>
</dbReference>
<evidence type="ECO:0000256" key="2">
    <source>
        <dbReference type="ARBA" id="ARBA00022741"/>
    </source>
</evidence>
<dbReference type="Proteomes" id="UP000419144">
    <property type="component" value="Unassembled WGS sequence"/>
</dbReference>
<feature type="compositionally biased region" description="Low complexity" evidence="7">
    <location>
        <begin position="568"/>
        <end position="578"/>
    </location>
</feature>
<dbReference type="PROSITE" id="PS00107">
    <property type="entry name" value="PROTEIN_KINASE_ATP"/>
    <property type="match status" value="1"/>
</dbReference>
<dbReference type="SUPFAM" id="SSF56112">
    <property type="entry name" value="Protein kinase-like (PK-like)"/>
    <property type="match status" value="1"/>
</dbReference>
<feature type="compositionally biased region" description="Low complexity" evidence="7">
    <location>
        <begin position="1147"/>
        <end position="1159"/>
    </location>
</feature>
<dbReference type="InterPro" id="IPR017441">
    <property type="entry name" value="Protein_kinase_ATP_BS"/>
</dbReference>
<evidence type="ECO:0000259" key="8">
    <source>
        <dbReference type="PROSITE" id="PS50011"/>
    </source>
</evidence>